<dbReference type="RefSeq" id="WP_007560600.1">
    <property type="nucleotide sequence ID" value="NZ_JAQDBQ010000052.1"/>
</dbReference>
<reference evidence="2 3" key="1">
    <citation type="submission" date="2018-08" db="EMBL/GenBank/DDBJ databases">
        <title>A genome reference for cultivated species of the human gut microbiota.</title>
        <authorList>
            <person name="Zou Y."/>
            <person name="Xue W."/>
            <person name="Luo G."/>
        </authorList>
    </citation>
    <scope>NUCLEOTIDE SEQUENCE [LARGE SCALE GENOMIC DNA]</scope>
    <source>
        <strain evidence="2 3">AF20-9LB</strain>
    </source>
</reference>
<dbReference type="EMBL" id="VWFO01000083">
    <property type="protein sequence ID" value="KAA4660440.1"/>
    <property type="molecule type" value="Genomic_DNA"/>
</dbReference>
<evidence type="ECO:0000313" key="3">
    <source>
        <dbReference type="Proteomes" id="UP000266492"/>
    </source>
</evidence>
<dbReference type="Proteomes" id="UP000435985">
    <property type="component" value="Unassembled WGS sequence"/>
</dbReference>
<evidence type="ECO:0000313" key="1">
    <source>
        <dbReference type="EMBL" id="KAA4660440.1"/>
    </source>
</evidence>
<sequence>MKKIIVHFKKEEFERVKNAISILAKFSEIYAPHIDKANSILSFRVDDENETTEEQQCNSRQ</sequence>
<protein>
    <submittedName>
        <fullName evidence="2">Uncharacterized protein</fullName>
    </submittedName>
</protein>
<organism evidence="2 3">
    <name type="scientific">Bacteroides ovatus</name>
    <dbReference type="NCBI Taxonomy" id="28116"/>
    <lineage>
        <taxon>Bacteria</taxon>
        <taxon>Pseudomonadati</taxon>
        <taxon>Bacteroidota</taxon>
        <taxon>Bacteroidia</taxon>
        <taxon>Bacteroidales</taxon>
        <taxon>Bacteroidaceae</taxon>
        <taxon>Bacteroides</taxon>
    </lineage>
</organism>
<proteinExistence type="predicted"/>
<name>A0A395VN78_BACOV</name>
<accession>A0A395VN78</accession>
<evidence type="ECO:0000313" key="4">
    <source>
        <dbReference type="Proteomes" id="UP000435985"/>
    </source>
</evidence>
<dbReference type="GeneID" id="43186678"/>
<evidence type="ECO:0000313" key="2">
    <source>
        <dbReference type="EMBL" id="RGS77203.1"/>
    </source>
</evidence>
<dbReference type="AlphaFoldDB" id="A0A395VN78"/>
<dbReference type="EMBL" id="QRVZ01000061">
    <property type="protein sequence ID" value="RGS77203.1"/>
    <property type="molecule type" value="Genomic_DNA"/>
</dbReference>
<gene>
    <name evidence="2" type="ORF">DWX70_27335</name>
    <name evidence="1" type="ORF">F3B98_26685</name>
</gene>
<reference evidence="1 4" key="2">
    <citation type="journal article" date="2019" name="Nat. Med.">
        <title>A library of human gut bacterial isolates paired with longitudinal multiomics data enables mechanistic microbiome research.</title>
        <authorList>
            <person name="Poyet M."/>
            <person name="Groussin M."/>
            <person name="Gibbons S.M."/>
            <person name="Avila-Pacheco J."/>
            <person name="Jiang X."/>
            <person name="Kearney S.M."/>
            <person name="Perrotta A.R."/>
            <person name="Berdy B."/>
            <person name="Zhao S."/>
            <person name="Lieberman T.D."/>
            <person name="Swanson P.K."/>
            <person name="Smith M."/>
            <person name="Roesemann S."/>
            <person name="Alexander J.E."/>
            <person name="Rich S.A."/>
            <person name="Livny J."/>
            <person name="Vlamakis H."/>
            <person name="Clish C."/>
            <person name="Bullock K."/>
            <person name="Deik A."/>
            <person name="Scott J."/>
            <person name="Pierce K.A."/>
            <person name="Xavier R.J."/>
            <person name="Alm E.J."/>
        </authorList>
    </citation>
    <scope>NUCLEOTIDE SEQUENCE [LARGE SCALE GENOMIC DNA]</scope>
    <source>
        <strain evidence="1 4">BIOML-A14</strain>
    </source>
</reference>
<comment type="caution">
    <text evidence="2">The sequence shown here is derived from an EMBL/GenBank/DDBJ whole genome shotgun (WGS) entry which is preliminary data.</text>
</comment>
<dbReference type="Proteomes" id="UP000266492">
    <property type="component" value="Unassembled WGS sequence"/>
</dbReference>